<feature type="transmembrane region" description="Helical" evidence="7">
    <location>
        <begin position="84"/>
        <end position="107"/>
    </location>
</feature>
<dbReference type="NCBIfam" id="NF037982">
    <property type="entry name" value="Nramp_1"/>
    <property type="match status" value="1"/>
</dbReference>
<dbReference type="RefSeq" id="WP_350403089.1">
    <property type="nucleotide sequence ID" value="NZ_JBELOE010000281.1"/>
</dbReference>
<dbReference type="PANTHER" id="PTHR11706">
    <property type="entry name" value="SOLUTE CARRIER PROTEIN FAMILY 11 MEMBER"/>
    <property type="match status" value="1"/>
</dbReference>
<feature type="transmembrane region" description="Helical" evidence="7">
    <location>
        <begin position="41"/>
        <end position="64"/>
    </location>
</feature>
<gene>
    <name evidence="8" type="ORF">ABS311_19480</name>
</gene>
<evidence type="ECO:0000256" key="6">
    <source>
        <dbReference type="ARBA" id="ARBA00023136"/>
    </source>
</evidence>
<evidence type="ECO:0000256" key="4">
    <source>
        <dbReference type="ARBA" id="ARBA00022847"/>
    </source>
</evidence>
<dbReference type="InterPro" id="IPR001046">
    <property type="entry name" value="NRAMP_fam"/>
</dbReference>
<name>A0ABV1RN25_9ALTE</name>
<evidence type="ECO:0000313" key="9">
    <source>
        <dbReference type="Proteomes" id="UP001467690"/>
    </source>
</evidence>
<keyword evidence="9" id="KW-1185">Reference proteome</keyword>
<accession>A0ABV1RN25</accession>
<feature type="transmembrane region" description="Helical" evidence="7">
    <location>
        <begin position="387"/>
        <end position="411"/>
    </location>
</feature>
<dbReference type="PANTHER" id="PTHR11706:SF33">
    <property type="entry name" value="NATURAL RESISTANCE-ASSOCIATED MACROPHAGE PROTEIN 2"/>
    <property type="match status" value="1"/>
</dbReference>
<feature type="transmembrane region" description="Helical" evidence="7">
    <location>
        <begin position="12"/>
        <end position="35"/>
    </location>
</feature>
<evidence type="ECO:0000256" key="7">
    <source>
        <dbReference type="SAM" id="Phobius"/>
    </source>
</evidence>
<comment type="caution">
    <text evidence="8">The sequence shown here is derived from an EMBL/GenBank/DDBJ whole genome shotgun (WGS) entry which is preliminary data.</text>
</comment>
<evidence type="ECO:0000313" key="8">
    <source>
        <dbReference type="EMBL" id="MER2494062.1"/>
    </source>
</evidence>
<feature type="transmembrane region" description="Helical" evidence="7">
    <location>
        <begin position="198"/>
        <end position="216"/>
    </location>
</feature>
<comment type="subcellular location">
    <subcellularLocation>
        <location evidence="1">Membrane</location>
        <topology evidence="1">Multi-pass membrane protein</topology>
    </subcellularLocation>
</comment>
<feature type="transmembrane region" description="Helical" evidence="7">
    <location>
        <begin position="279"/>
        <end position="312"/>
    </location>
</feature>
<reference evidence="8 9" key="1">
    <citation type="submission" date="2024-06" db="EMBL/GenBank/DDBJ databases">
        <authorList>
            <person name="Chen R.Y."/>
        </authorList>
    </citation>
    <scope>NUCLEOTIDE SEQUENCE [LARGE SCALE GENOMIC DNA]</scope>
    <source>
        <strain evidence="8 9">D2</strain>
    </source>
</reference>
<keyword evidence="6 7" id="KW-0472">Membrane</keyword>
<sequence>MPSIFKKIMSFGPAFFAIGYTIGTGSVTSMIVAGSNYGMQLLWVLFLSCLFSGALIYAYGNFAIVTGKTALYSFKQHLKFGKPIAIMIIIGVTFGQWNSLMGILGISSNIIFEMLALYSPSLVDYKYQTVLVIAVTVIATMYAIMLIGKYSLFEKILVMFVSCMGISFVFSLFIVHPLPSEVVAGFVPTIPEVEGGKMMVAAFVGTTMAAATFLSRPLFIQGKGWNMAHQQQQKKDAFVAAALVFIISASVMAVAHGALYHQGSKITHVLDMVNALEPIAGKTALTVFFFGTLAAGLSSVFPCLLIAPLLVADYRSGKLDTRSTQFRVITGVACVLALTIPVFGFNPIKGQILTQVFNVFVLPLVIIGILSIINNKSLMKEHVAGKSLNVILVFALLFAIAISINGVVAIVGQFS</sequence>
<protein>
    <submittedName>
        <fullName evidence="8">Nramp family divalent metal transporter</fullName>
    </submittedName>
</protein>
<dbReference type="Proteomes" id="UP001467690">
    <property type="component" value="Unassembled WGS sequence"/>
</dbReference>
<feature type="transmembrane region" description="Helical" evidence="7">
    <location>
        <begin position="237"/>
        <end position="259"/>
    </location>
</feature>
<organism evidence="8 9">
    <name type="scientific">Catenovulum sediminis</name>
    <dbReference type="NCBI Taxonomy" id="1740262"/>
    <lineage>
        <taxon>Bacteria</taxon>
        <taxon>Pseudomonadati</taxon>
        <taxon>Pseudomonadota</taxon>
        <taxon>Gammaproteobacteria</taxon>
        <taxon>Alteromonadales</taxon>
        <taxon>Alteromonadaceae</taxon>
        <taxon>Catenovulum</taxon>
    </lineage>
</organism>
<keyword evidence="3 7" id="KW-0812">Transmembrane</keyword>
<evidence type="ECO:0000256" key="1">
    <source>
        <dbReference type="ARBA" id="ARBA00004141"/>
    </source>
</evidence>
<keyword evidence="5 7" id="KW-1133">Transmembrane helix</keyword>
<feature type="transmembrane region" description="Helical" evidence="7">
    <location>
        <begin position="156"/>
        <end position="178"/>
    </location>
</feature>
<dbReference type="EMBL" id="JBELOE010000281">
    <property type="protein sequence ID" value="MER2494062.1"/>
    <property type="molecule type" value="Genomic_DNA"/>
</dbReference>
<evidence type="ECO:0000256" key="5">
    <source>
        <dbReference type="ARBA" id="ARBA00022989"/>
    </source>
</evidence>
<keyword evidence="4" id="KW-0769">Symport</keyword>
<dbReference type="Pfam" id="PF01566">
    <property type="entry name" value="Nramp"/>
    <property type="match status" value="1"/>
</dbReference>
<evidence type="ECO:0000256" key="3">
    <source>
        <dbReference type="ARBA" id="ARBA00022692"/>
    </source>
</evidence>
<keyword evidence="2" id="KW-0813">Transport</keyword>
<feature type="transmembrane region" description="Helical" evidence="7">
    <location>
        <begin position="324"/>
        <end position="344"/>
    </location>
</feature>
<evidence type="ECO:0000256" key="2">
    <source>
        <dbReference type="ARBA" id="ARBA00022448"/>
    </source>
</evidence>
<feature type="transmembrane region" description="Helical" evidence="7">
    <location>
        <begin position="356"/>
        <end position="375"/>
    </location>
</feature>
<proteinExistence type="predicted"/>
<feature type="transmembrane region" description="Helical" evidence="7">
    <location>
        <begin position="127"/>
        <end position="144"/>
    </location>
</feature>